<feature type="transmembrane region" description="Helical" evidence="6">
    <location>
        <begin position="347"/>
        <end position="366"/>
    </location>
</feature>
<dbReference type="RefSeq" id="WP_207857278.1">
    <property type="nucleotide sequence ID" value="NZ_UPPP01000064.1"/>
</dbReference>
<feature type="transmembrane region" description="Helical" evidence="6">
    <location>
        <begin position="84"/>
        <end position="117"/>
    </location>
</feature>
<dbReference type="Proteomes" id="UP000277811">
    <property type="component" value="Unassembled WGS sequence"/>
</dbReference>
<dbReference type="Gene3D" id="1.20.1250.20">
    <property type="entry name" value="MFS general substrate transporter like domains"/>
    <property type="match status" value="2"/>
</dbReference>
<evidence type="ECO:0000256" key="3">
    <source>
        <dbReference type="ARBA" id="ARBA00022692"/>
    </source>
</evidence>
<evidence type="ECO:0000256" key="4">
    <source>
        <dbReference type="ARBA" id="ARBA00022989"/>
    </source>
</evidence>
<keyword evidence="4 6" id="KW-1133">Transmembrane helix</keyword>
<keyword evidence="2" id="KW-0813">Transport</keyword>
<evidence type="ECO:0000313" key="9">
    <source>
        <dbReference type="Proteomes" id="UP000277811"/>
    </source>
</evidence>
<dbReference type="InterPro" id="IPR020846">
    <property type="entry name" value="MFS_dom"/>
</dbReference>
<sequence length="402" mass="42537">MNQGAIIQSSKEQFKWKALSAGCLAHFIHDGFTDMIYIFFPIWQAQWALTFVEVGLLKTLISGSMAMFQLPIGIVANRIGQIKLLLIGTIITSVAVMLWGFAISPVLLGLLLVLGGLGSSVQHPVSSSVISDAYSDIQARRTALSTYNVAGDIGKLVLPGSAAFLIAYCGWQSAGRLLATIGLLTTLILFINSLGIRMTGSSWPQETNQPTGNALLLGWNGYQAFWLLSTIGIIDSATRMGFLTFLPFLLQGKGASVTQIGFTLTLIFAGGAAGKLICGILATRLGILRSVIITESVTAVCIAGMIVLSFNNALLLAPILGVALNGTSSVLYGSVPELVSEKQRKQAFSVFYTMTLGAGAISPAIYGTISDFAGITTTVIIVAIVLLVTIPLTFPLRGKLVN</sequence>
<dbReference type="PROSITE" id="PS50850">
    <property type="entry name" value="MFS"/>
    <property type="match status" value="1"/>
</dbReference>
<dbReference type="PANTHER" id="PTHR43129">
    <property type="entry name" value="FOSMIDOMYCIN RESISTANCE PROTEIN"/>
    <property type="match status" value="1"/>
</dbReference>
<organism evidence="8 9">
    <name type="scientific">Lucifera butyrica</name>
    <dbReference type="NCBI Taxonomy" id="1351585"/>
    <lineage>
        <taxon>Bacteria</taxon>
        <taxon>Bacillati</taxon>
        <taxon>Bacillota</taxon>
        <taxon>Negativicutes</taxon>
        <taxon>Veillonellales</taxon>
        <taxon>Veillonellaceae</taxon>
        <taxon>Lucifera</taxon>
    </lineage>
</organism>
<dbReference type="AlphaFoldDB" id="A0A498R6L4"/>
<name>A0A498R6L4_9FIRM</name>
<comment type="subcellular location">
    <subcellularLocation>
        <location evidence="1">Cell membrane</location>
        <topology evidence="1">Multi-pass membrane protein</topology>
    </subcellularLocation>
</comment>
<dbReference type="SUPFAM" id="SSF103473">
    <property type="entry name" value="MFS general substrate transporter"/>
    <property type="match status" value="1"/>
</dbReference>
<feature type="domain" description="Major facilitator superfamily (MFS) profile" evidence="7">
    <location>
        <begin position="18"/>
        <end position="401"/>
    </location>
</feature>
<keyword evidence="3 6" id="KW-0812">Transmembrane</keyword>
<feature type="transmembrane region" description="Helical" evidence="6">
    <location>
        <begin position="254"/>
        <end position="274"/>
    </location>
</feature>
<reference evidence="8 9" key="1">
    <citation type="submission" date="2018-06" db="EMBL/GenBank/DDBJ databases">
        <authorList>
            <person name="Strepis N."/>
        </authorList>
    </citation>
    <scope>NUCLEOTIDE SEQUENCE [LARGE SCALE GENOMIC DNA]</scope>
    <source>
        <strain evidence="8">LUCI</strain>
    </source>
</reference>
<protein>
    <recommendedName>
        <fullName evidence="7">Major facilitator superfamily (MFS) profile domain-containing protein</fullName>
    </recommendedName>
</protein>
<accession>A0A498R6L4</accession>
<evidence type="ECO:0000256" key="1">
    <source>
        <dbReference type="ARBA" id="ARBA00004651"/>
    </source>
</evidence>
<feature type="transmembrane region" description="Helical" evidence="6">
    <location>
        <begin position="372"/>
        <end position="394"/>
    </location>
</feature>
<dbReference type="GO" id="GO:0005886">
    <property type="term" value="C:plasma membrane"/>
    <property type="evidence" value="ECO:0007669"/>
    <property type="project" value="UniProtKB-SubCell"/>
</dbReference>
<feature type="transmembrane region" description="Helical" evidence="6">
    <location>
        <begin position="214"/>
        <end position="234"/>
    </location>
</feature>
<dbReference type="GO" id="GO:0022857">
    <property type="term" value="F:transmembrane transporter activity"/>
    <property type="evidence" value="ECO:0007669"/>
    <property type="project" value="InterPro"/>
</dbReference>
<proteinExistence type="predicted"/>
<evidence type="ECO:0000256" key="2">
    <source>
        <dbReference type="ARBA" id="ARBA00022448"/>
    </source>
</evidence>
<feature type="transmembrane region" description="Helical" evidence="6">
    <location>
        <begin position="314"/>
        <end position="335"/>
    </location>
</feature>
<evidence type="ECO:0000256" key="5">
    <source>
        <dbReference type="ARBA" id="ARBA00023136"/>
    </source>
</evidence>
<dbReference type="PANTHER" id="PTHR43129:SF1">
    <property type="entry name" value="FOSMIDOMYCIN RESISTANCE PROTEIN"/>
    <property type="match status" value="1"/>
</dbReference>
<evidence type="ECO:0000313" key="8">
    <source>
        <dbReference type="EMBL" id="VBB06527.1"/>
    </source>
</evidence>
<dbReference type="EMBL" id="UPPP01000064">
    <property type="protein sequence ID" value="VBB06527.1"/>
    <property type="molecule type" value="Genomic_DNA"/>
</dbReference>
<dbReference type="InterPro" id="IPR036259">
    <property type="entry name" value="MFS_trans_sf"/>
</dbReference>
<dbReference type="InterPro" id="IPR011701">
    <property type="entry name" value="MFS"/>
</dbReference>
<evidence type="ECO:0000256" key="6">
    <source>
        <dbReference type="SAM" id="Phobius"/>
    </source>
</evidence>
<dbReference type="Pfam" id="PF07690">
    <property type="entry name" value="MFS_1"/>
    <property type="match status" value="2"/>
</dbReference>
<feature type="transmembrane region" description="Helical" evidence="6">
    <location>
        <begin position="286"/>
        <end position="308"/>
    </location>
</feature>
<keyword evidence="5 6" id="KW-0472">Membrane</keyword>
<gene>
    <name evidence="8" type="ORF">LUCI_1763</name>
</gene>
<keyword evidence="9" id="KW-1185">Reference proteome</keyword>
<evidence type="ECO:0000259" key="7">
    <source>
        <dbReference type="PROSITE" id="PS50850"/>
    </source>
</evidence>
<feature type="transmembrane region" description="Helical" evidence="6">
    <location>
        <begin position="174"/>
        <end position="194"/>
    </location>
</feature>